<dbReference type="AlphaFoldDB" id="G0V6D7"/>
<evidence type="ECO:0000256" key="3">
    <source>
        <dbReference type="ARBA" id="ARBA00023125"/>
    </source>
</evidence>
<dbReference type="PANTHER" id="PTHR47792">
    <property type="entry name" value="PROTEIN SOK2-RELATED"/>
    <property type="match status" value="1"/>
</dbReference>
<dbReference type="Gene3D" id="3.10.260.10">
    <property type="entry name" value="Transcription regulator HTH, APSES-type DNA-binding domain"/>
    <property type="match status" value="1"/>
</dbReference>
<feature type="domain" description="HTH APSES-type" evidence="6">
    <location>
        <begin position="209"/>
        <end position="316"/>
    </location>
</feature>
<dbReference type="InterPro" id="IPR018004">
    <property type="entry name" value="KilA/APSES_HTH"/>
</dbReference>
<evidence type="ECO:0000256" key="4">
    <source>
        <dbReference type="ARBA" id="ARBA00023163"/>
    </source>
</evidence>
<dbReference type="GO" id="GO:0043565">
    <property type="term" value="F:sequence-specific DNA binding"/>
    <property type="evidence" value="ECO:0007669"/>
    <property type="project" value="TreeGrafter"/>
</dbReference>
<feature type="compositionally biased region" description="Polar residues" evidence="5">
    <location>
        <begin position="1"/>
        <end position="11"/>
    </location>
</feature>
<dbReference type="STRING" id="1064592.G0V6D7"/>
<keyword evidence="8" id="KW-1185">Reference proteome</keyword>
<gene>
    <name evidence="7" type="primary">NCAS0A04710</name>
    <name evidence="7" type="ordered locus">NCAS_0A04710</name>
</gene>
<dbReference type="InParanoid" id="G0V6D7"/>
<organism evidence="7 8">
    <name type="scientific">Naumovozyma castellii</name>
    <name type="common">Yeast</name>
    <name type="synonym">Saccharomyces castellii</name>
    <dbReference type="NCBI Taxonomy" id="27288"/>
    <lineage>
        <taxon>Eukaryota</taxon>
        <taxon>Fungi</taxon>
        <taxon>Dikarya</taxon>
        <taxon>Ascomycota</taxon>
        <taxon>Saccharomycotina</taxon>
        <taxon>Saccharomycetes</taxon>
        <taxon>Saccharomycetales</taxon>
        <taxon>Saccharomycetaceae</taxon>
        <taxon>Naumovozyma</taxon>
    </lineage>
</organism>
<name>G0V6D7_NAUCA</name>
<evidence type="ECO:0000256" key="5">
    <source>
        <dbReference type="SAM" id="MobiDB-lite"/>
    </source>
</evidence>
<dbReference type="FunFam" id="3.10.260.10:FF:000003">
    <property type="entry name" value="Ascospore maturation 1 protein"/>
    <property type="match status" value="1"/>
</dbReference>
<keyword evidence="3" id="KW-0238">DNA-binding</keyword>
<dbReference type="GO" id="GO:0045944">
    <property type="term" value="P:positive regulation of transcription by RNA polymerase II"/>
    <property type="evidence" value="ECO:0007669"/>
    <property type="project" value="TreeGrafter"/>
</dbReference>
<protein>
    <recommendedName>
        <fullName evidence="6">HTH APSES-type domain-containing protein</fullName>
    </recommendedName>
</protein>
<dbReference type="InterPro" id="IPR036887">
    <property type="entry name" value="HTH_APSES_sf"/>
</dbReference>
<dbReference type="HOGENOM" id="CLU_522832_0_0_1"/>
<dbReference type="InterPro" id="IPR029790">
    <property type="entry name" value="EFG1/Phd1/StuA"/>
</dbReference>
<dbReference type="SMART" id="SM01252">
    <property type="entry name" value="KilA-N"/>
    <property type="match status" value="1"/>
</dbReference>
<dbReference type="GO" id="GO:0003700">
    <property type="term" value="F:DNA-binding transcription factor activity"/>
    <property type="evidence" value="ECO:0007669"/>
    <property type="project" value="TreeGrafter"/>
</dbReference>
<dbReference type="PROSITE" id="PS51299">
    <property type="entry name" value="HTH_APSES"/>
    <property type="match status" value="1"/>
</dbReference>
<dbReference type="eggNOG" id="ENOG502QW2C">
    <property type="taxonomic scope" value="Eukaryota"/>
</dbReference>
<proteinExistence type="inferred from homology"/>
<evidence type="ECO:0000313" key="7">
    <source>
        <dbReference type="EMBL" id="CCC67029.1"/>
    </source>
</evidence>
<reference key="2">
    <citation type="submission" date="2011-08" db="EMBL/GenBank/DDBJ databases">
        <title>Genome sequence of Naumovozyma castellii.</title>
        <authorList>
            <person name="Gordon J.L."/>
            <person name="Armisen D."/>
            <person name="Proux-Wera E."/>
            <person name="OhEigeartaigh S.S."/>
            <person name="Byrne K.P."/>
            <person name="Wolfe K.H."/>
        </authorList>
    </citation>
    <scope>NUCLEOTIDE SEQUENCE</scope>
    <source>
        <strain>Type strain:CBS 4309</strain>
    </source>
</reference>
<dbReference type="GO" id="GO:0005634">
    <property type="term" value="C:nucleus"/>
    <property type="evidence" value="ECO:0007669"/>
    <property type="project" value="TreeGrafter"/>
</dbReference>
<reference evidence="7 8" key="1">
    <citation type="journal article" date="2011" name="Proc. Natl. Acad. Sci. U.S.A.">
        <title>Evolutionary erosion of yeast sex chromosomes by mating-type switching accidents.</title>
        <authorList>
            <person name="Gordon J.L."/>
            <person name="Armisen D."/>
            <person name="Proux-Wera E."/>
            <person name="Oheigeartaigh S.S."/>
            <person name="Byrne K.P."/>
            <person name="Wolfe K.H."/>
        </authorList>
    </citation>
    <scope>NUCLEOTIDE SEQUENCE [LARGE SCALE GENOMIC DNA]</scope>
    <source>
        <strain evidence="8">ATCC 76901 / BCRC 22586 / CBS 4309 / NBRC 1992 / NRRL Y-12630</strain>
    </source>
</reference>
<feature type="region of interest" description="Disordered" evidence="5">
    <location>
        <begin position="1"/>
        <end position="27"/>
    </location>
</feature>
<evidence type="ECO:0000256" key="2">
    <source>
        <dbReference type="ARBA" id="ARBA00023015"/>
    </source>
</evidence>
<dbReference type="GeneID" id="96900514"/>
<feature type="region of interest" description="Disordered" evidence="5">
    <location>
        <begin position="462"/>
        <end position="487"/>
    </location>
</feature>
<sequence>MESQKGQTSQETNEDDKPSIQLSTQAQTQMKSAMLFPTINNQRPQVALPQYDNAEQWRYPQPYHQPYIVNMPINSTGYPVYGYYPPQSQISATQNYQLPQQYYYYNPVIQSTSPSPSLVQSQIMQAQPPPPPQQQQQQAQPPQQRQSLPIYGSAPTTQLVTSNSISLSELPELRNRVTNLTEPFIPVEKPDQSKDGTNDSLEVKKHIPRVITTMWEDERTLCYQVECNGVAVVRRADNDMINGTKLLNVTKMTRGRRDGILRAEKVRSVIKIGSMHLKGVWIPFDRALMMAKREKIVDLLYPLFVKDINSILSQLPQLSQRESMVLMNGFVTQVTPQPQPLIETPIPNTININANSNNNNTTNLEDRQLYQPVRMTENIHPSMATLQTPSPAPIYQRYTNSPPLINPNNNVKQLPVLPNITRSYSPPIGPEVRTINNDHIILTSTASSASASASANTTATTLPHLSNIVPPQHIDDSPGNNGLKYDGKKTLLPRLEVNKISVELESTTPKNSTAPSTDVQN</sequence>
<comment type="similarity">
    <text evidence="1">Belongs to the EFG1/PHD1/stuA family.</text>
</comment>
<feature type="region of interest" description="Disordered" evidence="5">
    <location>
        <begin position="115"/>
        <end position="150"/>
    </location>
</feature>
<feature type="region of interest" description="Disordered" evidence="5">
    <location>
        <begin position="502"/>
        <end position="521"/>
    </location>
</feature>
<dbReference type="PANTHER" id="PTHR47792:SF1">
    <property type="entry name" value="PROTEIN SOK2-RELATED"/>
    <property type="match status" value="1"/>
</dbReference>
<keyword evidence="2" id="KW-0805">Transcription regulation</keyword>
<dbReference type="OrthoDB" id="5407653at2759"/>
<dbReference type="Proteomes" id="UP000001640">
    <property type="component" value="Chromosome 1"/>
</dbReference>
<evidence type="ECO:0000259" key="6">
    <source>
        <dbReference type="PROSITE" id="PS51299"/>
    </source>
</evidence>
<feature type="compositionally biased region" description="Low complexity" evidence="5">
    <location>
        <begin position="134"/>
        <end position="144"/>
    </location>
</feature>
<dbReference type="SUPFAM" id="SSF54616">
    <property type="entry name" value="DNA-binding domain of Mlu1-box binding protein MBP1"/>
    <property type="match status" value="1"/>
</dbReference>
<keyword evidence="4" id="KW-0804">Transcription</keyword>
<dbReference type="Pfam" id="PF04383">
    <property type="entry name" value="KilA-N"/>
    <property type="match status" value="1"/>
</dbReference>
<evidence type="ECO:0000256" key="1">
    <source>
        <dbReference type="ARBA" id="ARBA00007247"/>
    </source>
</evidence>
<accession>G0V6D7</accession>
<dbReference type="InterPro" id="IPR003163">
    <property type="entry name" value="Tscrpt_reg_HTH_APSES-type"/>
</dbReference>
<dbReference type="RefSeq" id="XP_003673416.1">
    <property type="nucleotide sequence ID" value="XM_003673368.1"/>
</dbReference>
<dbReference type="KEGG" id="ncs:NCAS_0A04710"/>
<feature type="compositionally biased region" description="Polar residues" evidence="5">
    <location>
        <begin position="504"/>
        <end position="521"/>
    </location>
</feature>
<dbReference type="EMBL" id="HE576752">
    <property type="protein sequence ID" value="CCC67029.1"/>
    <property type="molecule type" value="Genomic_DNA"/>
</dbReference>
<evidence type="ECO:0000313" key="8">
    <source>
        <dbReference type="Proteomes" id="UP000001640"/>
    </source>
</evidence>
<feature type="compositionally biased region" description="Polar residues" evidence="5">
    <location>
        <begin position="115"/>
        <end position="124"/>
    </location>
</feature>